<keyword evidence="5" id="KW-1185">Reference proteome</keyword>
<keyword evidence="1" id="KW-0067">ATP-binding</keyword>
<proteinExistence type="predicted"/>
<evidence type="ECO:0000259" key="3">
    <source>
        <dbReference type="PROSITE" id="PS50011"/>
    </source>
</evidence>
<dbReference type="SMART" id="SM00220">
    <property type="entry name" value="S_TKc"/>
    <property type="match status" value="1"/>
</dbReference>
<dbReference type="GO" id="GO:0005524">
    <property type="term" value="F:ATP binding"/>
    <property type="evidence" value="ECO:0007669"/>
    <property type="project" value="UniProtKB-UniRule"/>
</dbReference>
<dbReference type="PANTHER" id="PTHR24359:SF1">
    <property type="entry name" value="INHIBITOR OF NUCLEAR FACTOR KAPPA-B KINASE EPSILON SUBUNIT HOMOLOG 1-RELATED"/>
    <property type="match status" value="1"/>
</dbReference>
<evidence type="ECO:0000256" key="2">
    <source>
        <dbReference type="SAM" id="MobiDB-lite"/>
    </source>
</evidence>
<dbReference type="Proteomes" id="UP000651452">
    <property type="component" value="Unassembled WGS sequence"/>
</dbReference>
<dbReference type="OrthoDB" id="248923at2759"/>
<dbReference type="EMBL" id="RZGK01000015">
    <property type="protein sequence ID" value="KAF9693554.1"/>
    <property type="molecule type" value="Genomic_DNA"/>
</dbReference>
<dbReference type="InterPro" id="IPR017441">
    <property type="entry name" value="Protein_kinase_ATP_BS"/>
</dbReference>
<dbReference type="PROSITE" id="PS00107">
    <property type="entry name" value="PROTEIN_KINASE_ATP"/>
    <property type="match status" value="1"/>
</dbReference>
<feature type="compositionally biased region" description="Polar residues" evidence="2">
    <location>
        <begin position="508"/>
        <end position="523"/>
    </location>
</feature>
<dbReference type="SUPFAM" id="SSF56112">
    <property type="entry name" value="Protein kinase-like (PK-like)"/>
    <property type="match status" value="1"/>
</dbReference>
<protein>
    <recommendedName>
        <fullName evidence="3">Protein kinase domain-containing protein</fullName>
    </recommendedName>
</protein>
<reference evidence="4" key="2">
    <citation type="submission" date="2020-09" db="EMBL/GenBank/DDBJ databases">
        <title>Reference genome assembly for Australian Ascochyta lentis isolate Al4.</title>
        <authorList>
            <person name="Lee R.C."/>
            <person name="Farfan-Caceres L.M."/>
            <person name="Debler J.W."/>
            <person name="Williams A.H."/>
            <person name="Henares B.M."/>
        </authorList>
    </citation>
    <scope>NUCLEOTIDE SEQUENCE</scope>
    <source>
        <strain evidence="4">Al4</strain>
    </source>
</reference>
<dbReference type="GO" id="GO:0004674">
    <property type="term" value="F:protein serine/threonine kinase activity"/>
    <property type="evidence" value="ECO:0007669"/>
    <property type="project" value="TreeGrafter"/>
</dbReference>
<dbReference type="InterPro" id="IPR000719">
    <property type="entry name" value="Prot_kinase_dom"/>
</dbReference>
<gene>
    <name evidence="4" type="ORF">EKO04_008240</name>
</gene>
<dbReference type="InterPro" id="IPR011009">
    <property type="entry name" value="Kinase-like_dom_sf"/>
</dbReference>
<reference evidence="4" key="1">
    <citation type="submission" date="2018-12" db="EMBL/GenBank/DDBJ databases">
        <authorList>
            <person name="Syme R.A."/>
            <person name="Farfan-Caceres L."/>
            <person name="Lichtenzveig J."/>
        </authorList>
    </citation>
    <scope>NUCLEOTIDE SEQUENCE</scope>
    <source>
        <strain evidence="4">Al4</strain>
    </source>
</reference>
<feature type="domain" description="Protein kinase" evidence="3">
    <location>
        <begin position="156"/>
        <end position="487"/>
    </location>
</feature>
<name>A0A8H7IYM7_9PLEO</name>
<accession>A0A8H7IYM7</accession>
<dbReference type="Pfam" id="PF00069">
    <property type="entry name" value="Pkinase"/>
    <property type="match status" value="1"/>
</dbReference>
<dbReference type="Gene3D" id="3.30.200.20">
    <property type="entry name" value="Phosphorylase Kinase, domain 1"/>
    <property type="match status" value="1"/>
</dbReference>
<evidence type="ECO:0000313" key="4">
    <source>
        <dbReference type="EMBL" id="KAF9693554.1"/>
    </source>
</evidence>
<evidence type="ECO:0000256" key="1">
    <source>
        <dbReference type="PROSITE-ProRule" id="PRU10141"/>
    </source>
</evidence>
<feature type="binding site" evidence="1">
    <location>
        <position position="195"/>
    </location>
    <ligand>
        <name>ATP</name>
        <dbReference type="ChEBI" id="CHEBI:30616"/>
    </ligand>
</feature>
<dbReference type="PROSITE" id="PS50011">
    <property type="entry name" value="PROTEIN_KINASE_DOM"/>
    <property type="match status" value="1"/>
</dbReference>
<keyword evidence="1" id="KW-0547">Nucleotide-binding</keyword>
<dbReference type="Gene3D" id="1.10.510.10">
    <property type="entry name" value="Transferase(Phosphotransferase) domain 1"/>
    <property type="match status" value="1"/>
</dbReference>
<evidence type="ECO:0000313" key="5">
    <source>
        <dbReference type="Proteomes" id="UP000651452"/>
    </source>
</evidence>
<dbReference type="PANTHER" id="PTHR24359">
    <property type="entry name" value="SERINE/THREONINE-PROTEIN KINASE SBK1"/>
    <property type="match status" value="1"/>
</dbReference>
<comment type="caution">
    <text evidence="4">The sequence shown here is derived from an EMBL/GenBank/DDBJ whole genome shotgun (WGS) entry which is preliminary data.</text>
</comment>
<sequence length="536" mass="60727">MAPKLENVTQVSDYMDEHMTETVFRGEKQVFLPKPDFDIVSSESVIRSLVSNDEELYLGQLEKEELVQRIYREGRKMFATCVFGDLPLTCLKALFEDGLSDAKFPFDEDDCPGQISKRKFRASFIRNQKLFSPAYLEMDSEQNWDGRVTKPIEYDESKSELLGQGAFGDVYRIRIHCSQRSFSSGANKDGFFAMKVTQHEGTREVSFHRAMANLSHHHLLKCLASFTFSSKYHMIYEKADCDVEKFMARYADPRKLPGLMPNDLAQQLFGLADALSVIHNQGQSEPGKGTSLLVPGTGNQKTGYIHDIKPENLLMFIYNQDGKKTYWFRLSDFSCAKVVDVLTSVSGKNRHSWKTASKAGTPVYRAPEATEKGRTSRPYDLWSLGCVYLELLVWFLDGYAALEDFREKRECLVSPGGREDEGFYYTPKEGVQFRLRELVTQKIDSVSRRCKGFLGDIAKVIPRLLQIDPQQRPSAEDLVKSLKHIDTGARPPIEVGPSERTSRADISYQPTPSYASDSDSDSNFGGMVRVQPPTNE</sequence>
<feature type="region of interest" description="Disordered" evidence="2">
    <location>
        <begin position="482"/>
        <end position="536"/>
    </location>
</feature>
<organism evidence="4 5">
    <name type="scientific">Ascochyta lentis</name>
    <dbReference type="NCBI Taxonomy" id="205686"/>
    <lineage>
        <taxon>Eukaryota</taxon>
        <taxon>Fungi</taxon>
        <taxon>Dikarya</taxon>
        <taxon>Ascomycota</taxon>
        <taxon>Pezizomycotina</taxon>
        <taxon>Dothideomycetes</taxon>
        <taxon>Pleosporomycetidae</taxon>
        <taxon>Pleosporales</taxon>
        <taxon>Pleosporineae</taxon>
        <taxon>Didymellaceae</taxon>
        <taxon>Ascochyta</taxon>
    </lineage>
</organism>
<dbReference type="AlphaFoldDB" id="A0A8H7IYM7"/>